<feature type="compositionally biased region" description="Polar residues" evidence="1">
    <location>
        <begin position="262"/>
        <end position="277"/>
    </location>
</feature>
<feature type="transmembrane region" description="Helical" evidence="2">
    <location>
        <begin position="165"/>
        <end position="184"/>
    </location>
</feature>
<evidence type="ECO:0000313" key="3">
    <source>
        <dbReference type="EMBL" id="KNC98345.1"/>
    </source>
</evidence>
<dbReference type="AlphaFoldDB" id="A0A0L0H9W0"/>
<feature type="transmembrane region" description="Helical" evidence="2">
    <location>
        <begin position="43"/>
        <end position="63"/>
    </location>
</feature>
<evidence type="ECO:0000256" key="2">
    <source>
        <dbReference type="SAM" id="Phobius"/>
    </source>
</evidence>
<accession>A0A0L0H9W0</accession>
<evidence type="ECO:0008006" key="5">
    <source>
        <dbReference type="Google" id="ProtNLM"/>
    </source>
</evidence>
<evidence type="ECO:0000313" key="4">
    <source>
        <dbReference type="Proteomes" id="UP000053201"/>
    </source>
</evidence>
<feature type="transmembrane region" description="Helical" evidence="2">
    <location>
        <begin position="75"/>
        <end position="94"/>
    </location>
</feature>
<keyword evidence="2" id="KW-1133">Transmembrane helix</keyword>
<name>A0A0L0H9W0_SPIPD</name>
<dbReference type="EMBL" id="KQ257460">
    <property type="protein sequence ID" value="KNC98345.1"/>
    <property type="molecule type" value="Genomic_DNA"/>
</dbReference>
<dbReference type="OrthoDB" id="10435272at2759"/>
<evidence type="ECO:0000256" key="1">
    <source>
        <dbReference type="SAM" id="MobiDB-lite"/>
    </source>
</evidence>
<feature type="region of interest" description="Disordered" evidence="1">
    <location>
        <begin position="262"/>
        <end position="302"/>
    </location>
</feature>
<dbReference type="RefSeq" id="XP_016606385.1">
    <property type="nucleotide sequence ID" value="XM_016754260.1"/>
</dbReference>
<dbReference type="GeneID" id="27689387"/>
<feature type="compositionally biased region" description="Polar residues" evidence="1">
    <location>
        <begin position="293"/>
        <end position="302"/>
    </location>
</feature>
<keyword evidence="2" id="KW-0812">Transmembrane</keyword>
<dbReference type="VEuPathDB" id="FungiDB:SPPG_06053"/>
<feature type="transmembrane region" description="Helical" evidence="2">
    <location>
        <begin position="114"/>
        <end position="136"/>
    </location>
</feature>
<protein>
    <recommendedName>
        <fullName evidence="5">G-protein coupled receptors family 1 profile domain-containing protein</fullName>
    </recommendedName>
</protein>
<feature type="transmembrane region" description="Helical" evidence="2">
    <location>
        <begin position="12"/>
        <end position="31"/>
    </location>
</feature>
<dbReference type="Proteomes" id="UP000053201">
    <property type="component" value="Unassembled WGS sequence"/>
</dbReference>
<proteinExistence type="predicted"/>
<sequence>MLDAITQRIAGTYLSGMGVAFVVCATVTWCRKYSRNRNKLLQLAALAIALVFNILMPIVAMDLLKTRYTLQRTTVAAFFATWFSAISQYIYNYFMMIRLLSIIEGRKPLVRMTIYVVTAAITIAYLLGDAVSFYALSQSKMSIVLYTNNKYFNDIGKAAQTAGTLLYTVMLAVTDLLLLSKITGLRQTLTVGKSKRKSQRHGVQMAILLIGIAGKVTEAVLKILSVSTTYMSLDSYFRGTNMAIEIWTLVELGVTIQEVMSSKTDSATSESKPTNNNKSEHGTSGRPGHTLATGVTSAESNL</sequence>
<gene>
    <name evidence="3" type="ORF">SPPG_06053</name>
</gene>
<organism evidence="3 4">
    <name type="scientific">Spizellomyces punctatus (strain DAOM BR117)</name>
    <dbReference type="NCBI Taxonomy" id="645134"/>
    <lineage>
        <taxon>Eukaryota</taxon>
        <taxon>Fungi</taxon>
        <taxon>Fungi incertae sedis</taxon>
        <taxon>Chytridiomycota</taxon>
        <taxon>Chytridiomycota incertae sedis</taxon>
        <taxon>Chytridiomycetes</taxon>
        <taxon>Spizellomycetales</taxon>
        <taxon>Spizellomycetaceae</taxon>
        <taxon>Spizellomyces</taxon>
    </lineage>
</organism>
<keyword evidence="4" id="KW-1185">Reference proteome</keyword>
<keyword evidence="2" id="KW-0472">Membrane</keyword>
<reference evidence="3 4" key="1">
    <citation type="submission" date="2009-08" db="EMBL/GenBank/DDBJ databases">
        <title>The Genome Sequence of Spizellomyces punctatus strain DAOM BR117.</title>
        <authorList>
            <consortium name="The Broad Institute Genome Sequencing Platform"/>
            <person name="Russ C."/>
            <person name="Cuomo C."/>
            <person name="Shea T."/>
            <person name="Young S.K."/>
            <person name="Zeng Q."/>
            <person name="Koehrsen M."/>
            <person name="Haas B."/>
            <person name="Borodovsky M."/>
            <person name="Guigo R."/>
            <person name="Alvarado L."/>
            <person name="Berlin A."/>
            <person name="Bochicchio J."/>
            <person name="Borenstein D."/>
            <person name="Chapman S."/>
            <person name="Chen Z."/>
            <person name="Engels R."/>
            <person name="Freedman E."/>
            <person name="Gellesch M."/>
            <person name="Goldberg J."/>
            <person name="Griggs A."/>
            <person name="Gujja S."/>
            <person name="Heiman D."/>
            <person name="Hepburn T."/>
            <person name="Howarth C."/>
            <person name="Jen D."/>
            <person name="Larson L."/>
            <person name="Lewis B."/>
            <person name="Mehta T."/>
            <person name="Park D."/>
            <person name="Pearson M."/>
            <person name="Roberts A."/>
            <person name="Saif S."/>
            <person name="Shenoy N."/>
            <person name="Sisk P."/>
            <person name="Stolte C."/>
            <person name="Sykes S."/>
            <person name="Thomson T."/>
            <person name="Walk T."/>
            <person name="White J."/>
            <person name="Yandava C."/>
            <person name="Burger G."/>
            <person name="Gray M.W."/>
            <person name="Holland P.W.H."/>
            <person name="King N."/>
            <person name="Lang F.B.F."/>
            <person name="Roger A.J."/>
            <person name="Ruiz-Trillo I."/>
            <person name="Lander E."/>
            <person name="Nusbaum C."/>
        </authorList>
    </citation>
    <scope>NUCLEOTIDE SEQUENCE [LARGE SCALE GENOMIC DNA]</scope>
    <source>
        <strain evidence="3 4">DAOM BR117</strain>
    </source>
</reference>
<dbReference type="InParanoid" id="A0A0L0H9W0"/>